<keyword evidence="1" id="KW-0732">Signal</keyword>
<reference evidence="2" key="1">
    <citation type="submission" date="2021-08" db="EMBL/GenBank/DDBJ databases">
        <title>Hoeflea bacterium WL0058 sp. nov., isolated from the sediment.</title>
        <authorList>
            <person name="Wang L."/>
            <person name="Zhang D."/>
        </authorList>
    </citation>
    <scope>NUCLEOTIDE SEQUENCE</scope>
    <source>
        <strain evidence="2">WL0058</strain>
    </source>
</reference>
<comment type="caution">
    <text evidence="2">The sequence shown here is derived from an EMBL/GenBank/DDBJ whole genome shotgun (WGS) entry which is preliminary data.</text>
</comment>
<protein>
    <submittedName>
        <fullName evidence="2">Uncharacterized protein</fullName>
    </submittedName>
</protein>
<dbReference type="EMBL" id="JAICBX010000001">
    <property type="protein sequence ID" value="MBW8635976.1"/>
    <property type="molecule type" value="Genomic_DNA"/>
</dbReference>
<name>A0AAE3CZR1_9HYPH</name>
<accession>A0AAE3CZR1</accession>
<evidence type="ECO:0000313" key="3">
    <source>
        <dbReference type="Proteomes" id="UP001196509"/>
    </source>
</evidence>
<keyword evidence="3" id="KW-1185">Reference proteome</keyword>
<organism evidence="2 3">
    <name type="scientific">Flavimaribacter sediminis</name>
    <dbReference type="NCBI Taxonomy" id="2865987"/>
    <lineage>
        <taxon>Bacteria</taxon>
        <taxon>Pseudomonadati</taxon>
        <taxon>Pseudomonadota</taxon>
        <taxon>Alphaproteobacteria</taxon>
        <taxon>Hyphomicrobiales</taxon>
        <taxon>Rhizobiaceae</taxon>
        <taxon>Flavimaribacter</taxon>
    </lineage>
</organism>
<dbReference type="RefSeq" id="WP_220226689.1">
    <property type="nucleotide sequence ID" value="NZ_JAICBX010000001.1"/>
</dbReference>
<gene>
    <name evidence="2" type="ORF">K1W69_02170</name>
</gene>
<evidence type="ECO:0000256" key="1">
    <source>
        <dbReference type="SAM" id="SignalP"/>
    </source>
</evidence>
<feature type="chain" id="PRO_5042098938" evidence="1">
    <location>
        <begin position="34"/>
        <end position="190"/>
    </location>
</feature>
<feature type="signal peptide" evidence="1">
    <location>
        <begin position="1"/>
        <end position="33"/>
    </location>
</feature>
<dbReference type="AlphaFoldDB" id="A0AAE3CZR1"/>
<dbReference type="Proteomes" id="UP001196509">
    <property type="component" value="Unassembled WGS sequence"/>
</dbReference>
<sequence length="190" mass="18991">MYYSNNSTRGFKMSILRPIAVGMALLASGSFSAAQTLDCTCISSKSAGQSYPVIGEISDSSGSVMYSGTTGFIDGEAGTQITAGSQINVGPGGKAQVQIGSDCKLAVAQNSEISILQPEGKEGPICVQITEAEFATATLDSGSSTFLQENPNGGGANQAAVIALGAAAGLVAISCIGWCQDGGGPRPASP</sequence>
<proteinExistence type="predicted"/>
<evidence type="ECO:0000313" key="2">
    <source>
        <dbReference type="EMBL" id="MBW8635976.1"/>
    </source>
</evidence>